<keyword evidence="2" id="KW-0240">DNA-directed RNA polymerase</keyword>
<dbReference type="Proteomes" id="UP000075230">
    <property type="component" value="Unassembled WGS sequence"/>
</dbReference>
<comment type="caution">
    <text evidence="2">The sequence shown here is derived from an EMBL/GenBank/DDBJ whole genome shotgun (WGS) entry which is preliminary data.</text>
</comment>
<organism evidence="2 3">
    <name type="scientific">Aspergillus kawachii</name>
    <name type="common">White koji mold</name>
    <name type="synonym">Aspergillus awamori var. kawachi</name>
    <dbReference type="NCBI Taxonomy" id="1069201"/>
    <lineage>
        <taxon>Eukaryota</taxon>
        <taxon>Fungi</taxon>
        <taxon>Dikarya</taxon>
        <taxon>Ascomycota</taxon>
        <taxon>Pezizomycotina</taxon>
        <taxon>Eurotiomycetes</taxon>
        <taxon>Eurotiomycetidae</taxon>
        <taxon>Eurotiales</taxon>
        <taxon>Aspergillaceae</taxon>
        <taxon>Aspergillus</taxon>
        <taxon>Aspergillus subgen. Circumdati</taxon>
    </lineage>
</organism>
<sequence>MSRVKELIIFRCFFSLVQVNIGETLPKPLNIAVPHSNHTGIQRERAKLDGLRNNRADAEKCEYGIEVKEMEPHKYGHAQIEFTFTRFVENGGEESVSEKWDDGDQGERRIQDGD</sequence>
<evidence type="ECO:0000313" key="3">
    <source>
        <dbReference type="Proteomes" id="UP000075230"/>
    </source>
</evidence>
<name>A0A146FV02_ASPKA</name>
<protein>
    <submittedName>
        <fullName evidence="2">DNA-directed RNA polymerase III largest subunit</fullName>
    </submittedName>
</protein>
<keyword evidence="2" id="KW-0804">Transcription</keyword>
<feature type="compositionally biased region" description="Basic and acidic residues" evidence="1">
    <location>
        <begin position="96"/>
        <end position="114"/>
    </location>
</feature>
<evidence type="ECO:0000313" key="2">
    <source>
        <dbReference type="EMBL" id="GAT28743.1"/>
    </source>
</evidence>
<dbReference type="EMBL" id="BCWF01000025">
    <property type="protein sequence ID" value="GAT28743.1"/>
    <property type="molecule type" value="Genomic_DNA"/>
</dbReference>
<feature type="region of interest" description="Disordered" evidence="1">
    <location>
        <begin position="93"/>
        <end position="114"/>
    </location>
</feature>
<accession>A0A146FV02</accession>
<proteinExistence type="predicted"/>
<evidence type="ECO:0000256" key="1">
    <source>
        <dbReference type="SAM" id="MobiDB-lite"/>
    </source>
</evidence>
<dbReference type="AlphaFoldDB" id="A0A146FV02"/>
<reference evidence="3" key="2">
    <citation type="submission" date="2016-02" db="EMBL/GenBank/DDBJ databases">
        <title>Genome sequencing of Aspergillus luchuensis NBRC 4314.</title>
        <authorList>
            <person name="Yamada O."/>
        </authorList>
    </citation>
    <scope>NUCLEOTIDE SEQUENCE [LARGE SCALE GENOMIC DNA]</scope>
    <source>
        <strain evidence="3">RIB 2604</strain>
    </source>
</reference>
<gene>
    <name evidence="2" type="ORF">RIB2604_02603880</name>
</gene>
<reference evidence="2 3" key="1">
    <citation type="journal article" date="2016" name="DNA Res.">
        <title>Genome sequence of Aspergillus luchuensis NBRC 4314.</title>
        <authorList>
            <person name="Yamada O."/>
            <person name="Machida M."/>
            <person name="Hosoyama A."/>
            <person name="Goto M."/>
            <person name="Takahashi T."/>
            <person name="Futagami T."/>
            <person name="Yamagata Y."/>
            <person name="Takeuchi M."/>
            <person name="Kobayashi T."/>
            <person name="Koike H."/>
            <person name="Abe K."/>
            <person name="Asai K."/>
            <person name="Arita M."/>
            <person name="Fujita N."/>
            <person name="Fukuda K."/>
            <person name="Higa K."/>
            <person name="Horikawa H."/>
            <person name="Ishikawa T."/>
            <person name="Jinno K."/>
            <person name="Kato Y."/>
            <person name="Kirimura K."/>
            <person name="Mizutani O."/>
            <person name="Nakasone K."/>
            <person name="Sano M."/>
            <person name="Shiraishi Y."/>
            <person name="Tsukahara M."/>
            <person name="Gomi K."/>
        </authorList>
    </citation>
    <scope>NUCLEOTIDE SEQUENCE [LARGE SCALE GENOMIC DNA]</scope>
    <source>
        <strain evidence="2 3">RIB 2604</strain>
    </source>
</reference>
<dbReference type="GO" id="GO:0000428">
    <property type="term" value="C:DNA-directed RNA polymerase complex"/>
    <property type="evidence" value="ECO:0007669"/>
    <property type="project" value="UniProtKB-KW"/>
</dbReference>